<name>A0A1D2NE62_ORCCI</name>
<dbReference type="Gene3D" id="3.40.525.10">
    <property type="entry name" value="CRAL-TRIO lipid binding domain"/>
    <property type="match status" value="1"/>
</dbReference>
<dbReference type="OrthoDB" id="10051650at2759"/>
<evidence type="ECO:0000256" key="1">
    <source>
        <dbReference type="SAM" id="MobiDB-lite"/>
    </source>
</evidence>
<accession>A0A1D2NE62</accession>
<dbReference type="OMA" id="LSWHAGV"/>
<dbReference type="Pfam" id="PF00650">
    <property type="entry name" value="CRAL_TRIO"/>
    <property type="match status" value="1"/>
</dbReference>
<dbReference type="PROSITE" id="PS50191">
    <property type="entry name" value="CRAL_TRIO"/>
    <property type="match status" value="1"/>
</dbReference>
<feature type="region of interest" description="Disordered" evidence="1">
    <location>
        <begin position="123"/>
        <end position="145"/>
    </location>
</feature>
<keyword evidence="3" id="KW-0675">Receptor</keyword>
<dbReference type="Proteomes" id="UP000094527">
    <property type="component" value="Unassembled WGS sequence"/>
</dbReference>
<dbReference type="InterPro" id="IPR001251">
    <property type="entry name" value="CRAL-TRIO_dom"/>
</dbReference>
<protein>
    <submittedName>
        <fullName evidence="3">Tyrosine-protein phosphatase non-receptor type 9</fullName>
    </submittedName>
</protein>
<feature type="compositionally biased region" description="Low complexity" evidence="1">
    <location>
        <begin position="123"/>
        <end position="137"/>
    </location>
</feature>
<evidence type="ECO:0000313" key="4">
    <source>
        <dbReference type="Proteomes" id="UP000094527"/>
    </source>
</evidence>
<dbReference type="SMART" id="SM00516">
    <property type="entry name" value="SEC14"/>
    <property type="match status" value="1"/>
</dbReference>
<dbReference type="SUPFAM" id="SSF46938">
    <property type="entry name" value="CRAL/TRIO N-terminal domain"/>
    <property type="match status" value="1"/>
</dbReference>
<dbReference type="PANTHER" id="PTHR10174">
    <property type="entry name" value="ALPHA-TOCOPHEROL TRANSFER PROTEIN-RELATED"/>
    <property type="match status" value="1"/>
</dbReference>
<feature type="region of interest" description="Disordered" evidence="1">
    <location>
        <begin position="66"/>
        <end position="91"/>
    </location>
</feature>
<dbReference type="CDD" id="cd00170">
    <property type="entry name" value="SEC14"/>
    <property type="match status" value="1"/>
</dbReference>
<gene>
    <name evidence="3" type="ORF">Ocin01_03145</name>
</gene>
<dbReference type="GO" id="GO:0016020">
    <property type="term" value="C:membrane"/>
    <property type="evidence" value="ECO:0007669"/>
    <property type="project" value="TreeGrafter"/>
</dbReference>
<feature type="domain" description="CRAL-TRIO" evidence="2">
    <location>
        <begin position="311"/>
        <end position="470"/>
    </location>
</feature>
<dbReference type="AlphaFoldDB" id="A0A1D2NE62"/>
<sequence>MVEETIVDIRTTTTTSAASENSGSVVDGLNILSQQQPYSSVNPEEGGDVLLVTSSPSGGLLLEDIPKPCVSDSGGGGGDDPTTAGGSRDNNISEELNNRLLILKGSQQTVERANAVAHHVVSNSVKTSGSNSASNSPSRRHPGAIGIAERSSKTGLSLCLNPTIVSGNCSASGSVEGLNTAGTSAAAATAGVSGNGQDCYQVPTNSSTVSKSASLNLKSSTSNSNSVAPASKTLGRSMNATLNEQEEQATREFLEIVNGARVSKGYSPLSWHAGVKFLMARKFNVRRALELYEQHQEVRIAEGLTAFDADSEPLKSELLSGKFTVLPTRDLGGAAIAVFTAKFHQPSTIPHEYTLKGVVYQLDAALEDPQTQRSGLVFIYDMSDSKYSNFDYDLSIKILSLLKGGYPARLKKVLIVTAPLWFRAPFRILRLFVREKLRDRVFTVSLPQLAVHIPNHSLPRSLGGQLQVNHIAWLDRCRDILSSSDIWSIITDEPVQVQSKSVRVSKNVSIISVLSQMKPFKATFNHKI</sequence>
<dbReference type="PANTHER" id="PTHR10174:SF208">
    <property type="entry name" value="CRAL-TRIO DOMAIN-CONTAINING PROTEIN DDB_G0278031"/>
    <property type="match status" value="1"/>
</dbReference>
<comment type="caution">
    <text evidence="3">The sequence shown here is derived from an EMBL/GenBank/DDBJ whole genome shotgun (WGS) entry which is preliminary data.</text>
</comment>
<proteinExistence type="predicted"/>
<dbReference type="PRINTS" id="PR00180">
    <property type="entry name" value="CRETINALDHBP"/>
</dbReference>
<dbReference type="EMBL" id="LJIJ01000070">
    <property type="protein sequence ID" value="ODN03539.1"/>
    <property type="molecule type" value="Genomic_DNA"/>
</dbReference>
<dbReference type="InterPro" id="IPR036865">
    <property type="entry name" value="CRAL-TRIO_dom_sf"/>
</dbReference>
<dbReference type="STRING" id="48709.A0A1D2NE62"/>
<dbReference type="SUPFAM" id="SSF52087">
    <property type="entry name" value="CRAL/TRIO domain"/>
    <property type="match status" value="1"/>
</dbReference>
<organism evidence="3 4">
    <name type="scientific">Orchesella cincta</name>
    <name type="common">Springtail</name>
    <name type="synonym">Podura cincta</name>
    <dbReference type="NCBI Taxonomy" id="48709"/>
    <lineage>
        <taxon>Eukaryota</taxon>
        <taxon>Metazoa</taxon>
        <taxon>Ecdysozoa</taxon>
        <taxon>Arthropoda</taxon>
        <taxon>Hexapoda</taxon>
        <taxon>Collembola</taxon>
        <taxon>Entomobryomorpha</taxon>
        <taxon>Entomobryoidea</taxon>
        <taxon>Orchesellidae</taxon>
        <taxon>Orchesellinae</taxon>
        <taxon>Orchesella</taxon>
    </lineage>
</organism>
<keyword evidence="4" id="KW-1185">Reference proteome</keyword>
<dbReference type="FunFam" id="3.40.525.10:FF:000005">
    <property type="entry name" value="Tyrosine-protein phosphatase non-receptor type 9"/>
    <property type="match status" value="1"/>
</dbReference>
<evidence type="ECO:0000313" key="3">
    <source>
        <dbReference type="EMBL" id="ODN03539.1"/>
    </source>
</evidence>
<evidence type="ECO:0000259" key="2">
    <source>
        <dbReference type="PROSITE" id="PS50191"/>
    </source>
</evidence>
<dbReference type="InterPro" id="IPR036273">
    <property type="entry name" value="CRAL/TRIO_N_dom_sf"/>
</dbReference>
<dbReference type="GO" id="GO:1902936">
    <property type="term" value="F:phosphatidylinositol bisphosphate binding"/>
    <property type="evidence" value="ECO:0007669"/>
    <property type="project" value="TreeGrafter"/>
</dbReference>
<reference evidence="3 4" key="1">
    <citation type="journal article" date="2016" name="Genome Biol. Evol.">
        <title>Gene Family Evolution Reflects Adaptation to Soil Environmental Stressors in the Genome of the Collembolan Orchesella cincta.</title>
        <authorList>
            <person name="Faddeeva-Vakhrusheva A."/>
            <person name="Derks M.F."/>
            <person name="Anvar S.Y."/>
            <person name="Agamennone V."/>
            <person name="Suring W."/>
            <person name="Smit S."/>
            <person name="van Straalen N.M."/>
            <person name="Roelofs D."/>
        </authorList>
    </citation>
    <scope>NUCLEOTIDE SEQUENCE [LARGE SCALE GENOMIC DNA]</scope>
    <source>
        <tissue evidence="3">Mixed pool</tissue>
    </source>
</reference>